<organism evidence="2 3">
    <name type="scientific">Cirrhinus mrigala</name>
    <name type="common">Mrigala</name>
    <dbReference type="NCBI Taxonomy" id="683832"/>
    <lineage>
        <taxon>Eukaryota</taxon>
        <taxon>Metazoa</taxon>
        <taxon>Chordata</taxon>
        <taxon>Craniata</taxon>
        <taxon>Vertebrata</taxon>
        <taxon>Euteleostomi</taxon>
        <taxon>Actinopterygii</taxon>
        <taxon>Neopterygii</taxon>
        <taxon>Teleostei</taxon>
        <taxon>Ostariophysi</taxon>
        <taxon>Cypriniformes</taxon>
        <taxon>Cyprinidae</taxon>
        <taxon>Labeoninae</taxon>
        <taxon>Labeonini</taxon>
        <taxon>Cirrhinus</taxon>
    </lineage>
</organism>
<dbReference type="Proteomes" id="UP001529510">
    <property type="component" value="Unassembled WGS sequence"/>
</dbReference>
<dbReference type="AlphaFoldDB" id="A0ABD0NFU8"/>
<evidence type="ECO:0008006" key="4">
    <source>
        <dbReference type="Google" id="ProtNLM"/>
    </source>
</evidence>
<dbReference type="EMBL" id="JAMKFB020000022">
    <property type="protein sequence ID" value="KAL0159801.1"/>
    <property type="molecule type" value="Genomic_DNA"/>
</dbReference>
<proteinExistence type="predicted"/>
<sequence length="107" mass="11380">KPKPALPGQSTFSKPPYSTGTFPGKARPANQKPPMPLPSHNNTLPLPLPPKPDTLPAATVRPFTSDTLAGKETSTPTTLHKPQMVAASSIYSMYTQHSTLGKGYQGQ</sequence>
<reference evidence="2 3" key="1">
    <citation type="submission" date="2024-05" db="EMBL/GenBank/DDBJ databases">
        <title>Genome sequencing and assembly of Indian major carp, Cirrhinus mrigala (Hamilton, 1822).</title>
        <authorList>
            <person name="Mohindra V."/>
            <person name="Chowdhury L.M."/>
            <person name="Lal K."/>
            <person name="Jena J.K."/>
        </authorList>
    </citation>
    <scope>NUCLEOTIDE SEQUENCE [LARGE SCALE GENOMIC DNA]</scope>
    <source>
        <strain evidence="2">CM1030</strain>
        <tissue evidence="2">Blood</tissue>
    </source>
</reference>
<feature type="non-terminal residue" evidence="2">
    <location>
        <position position="107"/>
    </location>
</feature>
<keyword evidence="3" id="KW-1185">Reference proteome</keyword>
<evidence type="ECO:0000313" key="3">
    <source>
        <dbReference type="Proteomes" id="UP001529510"/>
    </source>
</evidence>
<accession>A0ABD0NFU8</accession>
<name>A0ABD0NFU8_CIRMR</name>
<comment type="caution">
    <text evidence="2">The sequence shown here is derived from an EMBL/GenBank/DDBJ whole genome shotgun (WGS) entry which is preliminary data.</text>
</comment>
<feature type="compositionally biased region" description="Polar residues" evidence="1">
    <location>
        <begin position="8"/>
        <end position="21"/>
    </location>
</feature>
<evidence type="ECO:0000256" key="1">
    <source>
        <dbReference type="SAM" id="MobiDB-lite"/>
    </source>
</evidence>
<evidence type="ECO:0000313" key="2">
    <source>
        <dbReference type="EMBL" id="KAL0159801.1"/>
    </source>
</evidence>
<gene>
    <name evidence="2" type="ORF">M9458_043526</name>
</gene>
<protein>
    <recommendedName>
        <fullName evidence="4">Ubinuclein 1</fullName>
    </recommendedName>
</protein>
<feature type="non-terminal residue" evidence="2">
    <location>
        <position position="1"/>
    </location>
</feature>
<feature type="compositionally biased region" description="Polar residues" evidence="1">
    <location>
        <begin position="62"/>
        <end position="80"/>
    </location>
</feature>
<feature type="region of interest" description="Disordered" evidence="1">
    <location>
        <begin position="1"/>
        <end position="83"/>
    </location>
</feature>